<dbReference type="InterPro" id="IPR009045">
    <property type="entry name" value="Zn_M74/Hedgehog-like"/>
</dbReference>
<dbReference type="EMBL" id="JABMCH010000070">
    <property type="protein sequence ID" value="NUU48437.1"/>
    <property type="molecule type" value="Genomic_DNA"/>
</dbReference>
<feature type="domain" description="D-alanyl-D-alanine carboxypeptidase-like core" evidence="2">
    <location>
        <begin position="71"/>
        <end position="199"/>
    </location>
</feature>
<organism evidence="3 4">
    <name type="scientific">Sphingomonas zeae</name>
    <dbReference type="NCBI Taxonomy" id="1646122"/>
    <lineage>
        <taxon>Bacteria</taxon>
        <taxon>Pseudomonadati</taxon>
        <taxon>Pseudomonadota</taxon>
        <taxon>Alphaproteobacteria</taxon>
        <taxon>Sphingomonadales</taxon>
        <taxon>Sphingomonadaceae</taxon>
        <taxon>Sphingomonas</taxon>
    </lineage>
</organism>
<dbReference type="GO" id="GO:0006508">
    <property type="term" value="P:proteolysis"/>
    <property type="evidence" value="ECO:0007669"/>
    <property type="project" value="InterPro"/>
</dbReference>
<keyword evidence="1" id="KW-0732">Signal</keyword>
<dbReference type="Proteomes" id="UP000536441">
    <property type="component" value="Unassembled WGS sequence"/>
</dbReference>
<dbReference type="Gene3D" id="3.30.1380.10">
    <property type="match status" value="1"/>
</dbReference>
<evidence type="ECO:0000313" key="4">
    <source>
        <dbReference type="Proteomes" id="UP000536441"/>
    </source>
</evidence>
<dbReference type="GO" id="GO:0008233">
    <property type="term" value="F:peptidase activity"/>
    <property type="evidence" value="ECO:0007669"/>
    <property type="project" value="InterPro"/>
</dbReference>
<dbReference type="InterPro" id="IPR003709">
    <property type="entry name" value="VanY-like_core_dom"/>
</dbReference>
<sequence length="260" mass="27569">MPTAPAAFLRFLALLIFAALPVAAQAQSCDGALLPPGPDGRVAGHFPYGDAPPGDIVPAPAGFGLKPYCRVHRAMLGDLQRLLDAAKADPSVGGALRGLSCHREVARQRNVFCRDRSVSAAERAISVAPAGHSEHATGYAIDFAVRPAKGCPDAEACMAASPAARWLIANARRFGFEMSFPAGNKQRVKWEPWHWRWVGTSPSEPGAAQARAIFAKARAQFPADPGIRDPLRVVVTSQPPVPVVPVAAPPAPMKKRGGRR</sequence>
<gene>
    <name evidence="3" type="ORF">HP438_15810</name>
</gene>
<dbReference type="InterPro" id="IPR052179">
    <property type="entry name" value="DD-CPase-like"/>
</dbReference>
<protein>
    <submittedName>
        <fullName evidence="3">M15 family metallopeptidase</fullName>
    </submittedName>
</protein>
<accession>A0A7Y6B8H1</accession>
<dbReference type="InterPro" id="IPR058193">
    <property type="entry name" value="VanY/YodJ_core_dom"/>
</dbReference>
<dbReference type="PANTHER" id="PTHR34385">
    <property type="entry name" value="D-ALANYL-D-ALANINE CARBOXYPEPTIDASE"/>
    <property type="match status" value="1"/>
</dbReference>
<evidence type="ECO:0000259" key="2">
    <source>
        <dbReference type="Pfam" id="PF02557"/>
    </source>
</evidence>
<evidence type="ECO:0000313" key="3">
    <source>
        <dbReference type="EMBL" id="NUU48437.1"/>
    </source>
</evidence>
<feature type="chain" id="PRO_5031469555" evidence="1">
    <location>
        <begin position="27"/>
        <end position="260"/>
    </location>
</feature>
<name>A0A7Y6B8H1_9SPHN</name>
<dbReference type="CDD" id="cd14852">
    <property type="entry name" value="LD-carboxypeptidase"/>
    <property type="match status" value="1"/>
</dbReference>
<comment type="caution">
    <text evidence="3">The sequence shown here is derived from an EMBL/GenBank/DDBJ whole genome shotgun (WGS) entry which is preliminary data.</text>
</comment>
<feature type="signal peptide" evidence="1">
    <location>
        <begin position="1"/>
        <end position="26"/>
    </location>
</feature>
<reference evidence="3 4" key="1">
    <citation type="submission" date="2020-05" db="EMBL/GenBank/DDBJ databases">
        <title>Genome Sequencing of Type Strains.</title>
        <authorList>
            <person name="Lemaire J.F."/>
            <person name="Inderbitzin P."/>
            <person name="Gregorio O.A."/>
            <person name="Collins S.B."/>
            <person name="Wespe N."/>
            <person name="Knight-Connoni V."/>
        </authorList>
    </citation>
    <scope>NUCLEOTIDE SEQUENCE [LARGE SCALE GENOMIC DNA]</scope>
    <source>
        <strain evidence="3 4">DSM 100049</strain>
    </source>
</reference>
<dbReference type="RefSeq" id="WP_175312854.1">
    <property type="nucleotide sequence ID" value="NZ_CBCRYR010000055.1"/>
</dbReference>
<dbReference type="PANTHER" id="PTHR34385:SF1">
    <property type="entry name" value="PEPTIDOGLYCAN L-ALANYL-D-GLUTAMATE ENDOPEPTIDASE CWLK"/>
    <property type="match status" value="1"/>
</dbReference>
<dbReference type="SUPFAM" id="SSF55166">
    <property type="entry name" value="Hedgehog/DD-peptidase"/>
    <property type="match status" value="1"/>
</dbReference>
<dbReference type="AlphaFoldDB" id="A0A7Y6B8H1"/>
<dbReference type="Pfam" id="PF02557">
    <property type="entry name" value="VanY"/>
    <property type="match status" value="1"/>
</dbReference>
<evidence type="ECO:0000256" key="1">
    <source>
        <dbReference type="SAM" id="SignalP"/>
    </source>
</evidence>
<keyword evidence="4" id="KW-1185">Reference proteome</keyword>
<proteinExistence type="predicted"/>